<evidence type="ECO:0000256" key="9">
    <source>
        <dbReference type="ARBA" id="ARBA00023295"/>
    </source>
</evidence>
<protein>
    <recommendedName>
        <fullName evidence="4">beta-glucosidase</fullName>
        <ecNumber evidence="4">3.2.1.21</ecNumber>
    </recommendedName>
</protein>
<evidence type="ECO:0000256" key="2">
    <source>
        <dbReference type="ARBA" id="ARBA00005336"/>
    </source>
</evidence>
<dbReference type="InterPro" id="IPR002772">
    <property type="entry name" value="Glyco_hydro_3_C"/>
</dbReference>
<dbReference type="SUPFAM" id="SSF51445">
    <property type="entry name" value="(Trans)glycosidases"/>
    <property type="match status" value="1"/>
</dbReference>
<name>A0A7W5DTF7_9PORP</name>
<dbReference type="Proteomes" id="UP000544222">
    <property type="component" value="Unassembled WGS sequence"/>
</dbReference>
<dbReference type="InterPro" id="IPR036881">
    <property type="entry name" value="Glyco_hydro_3_C_sf"/>
</dbReference>
<evidence type="ECO:0000256" key="3">
    <source>
        <dbReference type="ARBA" id="ARBA00006067"/>
    </source>
</evidence>
<keyword evidence="5" id="KW-0645">Protease</keyword>
<organism evidence="12 13">
    <name type="scientific">Microbacter margulisiae</name>
    <dbReference type="NCBI Taxonomy" id="1350067"/>
    <lineage>
        <taxon>Bacteria</taxon>
        <taxon>Pseudomonadati</taxon>
        <taxon>Bacteroidota</taxon>
        <taxon>Bacteroidia</taxon>
        <taxon>Bacteroidales</taxon>
        <taxon>Porphyromonadaceae</taxon>
        <taxon>Microbacter</taxon>
    </lineage>
</organism>
<dbReference type="Pfam" id="PF01915">
    <property type="entry name" value="Glyco_hydro_3_C"/>
    <property type="match status" value="1"/>
</dbReference>
<dbReference type="FunFam" id="3.20.20.300:FF:000007">
    <property type="entry name" value="Lysosomal beta glucosidase"/>
    <property type="match status" value="1"/>
</dbReference>
<evidence type="ECO:0000313" key="12">
    <source>
        <dbReference type="EMBL" id="MBB3188771.1"/>
    </source>
</evidence>
<feature type="domain" description="Fibronectin type III-like" evidence="11">
    <location>
        <begin position="691"/>
        <end position="760"/>
    </location>
</feature>
<dbReference type="PRINTS" id="PR00133">
    <property type="entry name" value="GLHYDRLASE3"/>
</dbReference>
<dbReference type="GO" id="GO:0009251">
    <property type="term" value="P:glucan catabolic process"/>
    <property type="evidence" value="ECO:0007669"/>
    <property type="project" value="TreeGrafter"/>
</dbReference>
<dbReference type="InterPro" id="IPR051915">
    <property type="entry name" value="Cellulose_Degrad_GH3"/>
</dbReference>
<gene>
    <name evidence="12" type="ORF">FHX64_002969</name>
</gene>
<dbReference type="GO" id="GO:0008422">
    <property type="term" value="F:beta-glucosidase activity"/>
    <property type="evidence" value="ECO:0007669"/>
    <property type="project" value="UniProtKB-EC"/>
</dbReference>
<feature type="signal peptide" evidence="10">
    <location>
        <begin position="1"/>
        <end position="23"/>
    </location>
</feature>
<dbReference type="Gene3D" id="3.20.20.300">
    <property type="entry name" value="Glycoside hydrolase, family 3, N-terminal domain"/>
    <property type="match status" value="1"/>
</dbReference>
<keyword evidence="9 12" id="KW-0326">Glycosidase</keyword>
<dbReference type="InterPro" id="IPR036962">
    <property type="entry name" value="Glyco_hydro_3_N_sf"/>
</dbReference>
<dbReference type="SUPFAM" id="SSF52279">
    <property type="entry name" value="Beta-D-glucan exohydrolase, C-terminal domain"/>
    <property type="match status" value="1"/>
</dbReference>
<evidence type="ECO:0000256" key="5">
    <source>
        <dbReference type="ARBA" id="ARBA00022670"/>
    </source>
</evidence>
<evidence type="ECO:0000259" key="11">
    <source>
        <dbReference type="SMART" id="SM01217"/>
    </source>
</evidence>
<comment type="similarity">
    <text evidence="2">Belongs to the glycosyl hydrolase 3 family.</text>
</comment>
<dbReference type="GO" id="GO:0008234">
    <property type="term" value="F:cysteine-type peptidase activity"/>
    <property type="evidence" value="ECO:0007669"/>
    <property type="project" value="UniProtKB-KW"/>
</dbReference>
<accession>A0A7W5DTF7</accession>
<feature type="chain" id="PRO_5030769921" description="beta-glucosidase" evidence="10">
    <location>
        <begin position="24"/>
        <end position="777"/>
    </location>
</feature>
<evidence type="ECO:0000256" key="4">
    <source>
        <dbReference type="ARBA" id="ARBA00012744"/>
    </source>
</evidence>
<sequence length="777" mass="86269">MKARKLLTGITLLMIGCMSYSFTPPQEVSPYENQITQLMSKMTLDEKIGQMSQFAIDVLLKTKDNVPVEPIELDTNKVNYILGHLKAGSILNVPAGVAQKPALWEKIISEMQKEAIKATGIPMIYGIDAIHGGTYSRGATLFPQEIAMGATFNPELVYKGAEVSAYETRACDIPWSFSPVLDMGRMPLWPRMWETYGEDTYLNSTMGVACVEGYQGKDRNKIGMDNVAACLKHYVGYGVPVSGQDRTPAMIPQIELLERHLKPFAEAIKAGALSVMVNSSIVNDLPVHANHHLITDVLKNDLHFDGVVVTDWQDINNLYVRDHVASSNKDAIRLAINAGIDMAMIPYDPSFCSDLKELVLEKKVSISRIDDAVRRILRLKYRLGLFSKPTWNIAPYTQYASDAHQKLAEEAADESITLLKNDDHILPLSKNTKILLTGPNANSMRTLNGGWTISWQGDKADQYLPNGITILKALQEKVGKDNVIYEPGVTYDMNGPYYAENKPDFAKAVAAAKDVDVIVACVGENSYAETPGNLNDLQLSENQQELVKELAKTGKPIILILNEGRPRIFSGIEPLTKAVLDIYLPGSEGGLALANILFGEVNPSGRLPFTYPKYTNLLTTYDYKPCENRATMNGTYFYAANNTVQYPFGYGLSYTTFEYSGLKVNKTHFLPNDELIFTVNVKNTGKVAGKETVLLYSSEEVASITPDNRRLRAFDKIELAPGETKVVTLKVKASDLSFIGLDHKWHLEKGAFDIHVGSQSLKIYADTTKIWQNYLKE</sequence>
<comment type="caution">
    <text evidence="12">The sequence shown here is derived from an EMBL/GenBank/DDBJ whole genome shotgun (WGS) entry which is preliminary data.</text>
</comment>
<evidence type="ECO:0000256" key="7">
    <source>
        <dbReference type="ARBA" id="ARBA00022801"/>
    </source>
</evidence>
<comment type="catalytic activity">
    <reaction evidence="1">
        <text>Hydrolysis of terminal, non-reducing beta-D-glucosyl residues with release of beta-D-glucose.</text>
        <dbReference type="EC" id="3.2.1.21"/>
    </reaction>
</comment>
<dbReference type="Pfam" id="PF00933">
    <property type="entry name" value="Glyco_hydro_3"/>
    <property type="match status" value="1"/>
</dbReference>
<dbReference type="GO" id="GO:0006508">
    <property type="term" value="P:proteolysis"/>
    <property type="evidence" value="ECO:0007669"/>
    <property type="project" value="UniProtKB-KW"/>
</dbReference>
<dbReference type="Gene3D" id="2.60.40.10">
    <property type="entry name" value="Immunoglobulins"/>
    <property type="match status" value="1"/>
</dbReference>
<dbReference type="EC" id="3.2.1.21" evidence="4"/>
<dbReference type="AlphaFoldDB" id="A0A7W5DTF7"/>
<dbReference type="Gene3D" id="3.40.50.1700">
    <property type="entry name" value="Glycoside hydrolase family 3 C-terminal domain"/>
    <property type="match status" value="1"/>
</dbReference>
<keyword evidence="8" id="KW-0788">Thiol protease</keyword>
<dbReference type="PROSITE" id="PS51257">
    <property type="entry name" value="PROKAR_LIPOPROTEIN"/>
    <property type="match status" value="1"/>
</dbReference>
<keyword evidence="13" id="KW-1185">Reference proteome</keyword>
<dbReference type="PANTHER" id="PTHR30620">
    <property type="entry name" value="PERIPLASMIC BETA-GLUCOSIDASE-RELATED"/>
    <property type="match status" value="1"/>
</dbReference>
<dbReference type="EMBL" id="JACHYB010000002">
    <property type="protein sequence ID" value="MBB3188771.1"/>
    <property type="molecule type" value="Genomic_DNA"/>
</dbReference>
<evidence type="ECO:0000256" key="8">
    <source>
        <dbReference type="ARBA" id="ARBA00022807"/>
    </source>
</evidence>
<proteinExistence type="inferred from homology"/>
<evidence type="ECO:0000256" key="1">
    <source>
        <dbReference type="ARBA" id="ARBA00000448"/>
    </source>
</evidence>
<dbReference type="PANTHER" id="PTHR30620:SF16">
    <property type="entry name" value="LYSOSOMAL BETA GLUCOSIDASE"/>
    <property type="match status" value="1"/>
</dbReference>
<evidence type="ECO:0000256" key="10">
    <source>
        <dbReference type="SAM" id="SignalP"/>
    </source>
</evidence>
<dbReference type="RefSeq" id="WP_183414487.1">
    <property type="nucleotide sequence ID" value="NZ_JACHYB010000002.1"/>
</dbReference>
<evidence type="ECO:0000313" key="13">
    <source>
        <dbReference type="Proteomes" id="UP000544222"/>
    </source>
</evidence>
<dbReference type="SMART" id="SM01217">
    <property type="entry name" value="Fn3_like"/>
    <property type="match status" value="1"/>
</dbReference>
<dbReference type="InterPro" id="IPR001764">
    <property type="entry name" value="Glyco_hydro_3_N"/>
</dbReference>
<dbReference type="InterPro" id="IPR026891">
    <property type="entry name" value="Fn3-like"/>
</dbReference>
<reference evidence="12 13" key="1">
    <citation type="submission" date="2020-08" db="EMBL/GenBank/DDBJ databases">
        <title>Genomic Encyclopedia of Type Strains, Phase IV (KMG-IV): sequencing the most valuable type-strain genomes for metagenomic binning, comparative biology and taxonomic classification.</title>
        <authorList>
            <person name="Goeker M."/>
        </authorList>
    </citation>
    <scope>NUCLEOTIDE SEQUENCE [LARGE SCALE GENOMIC DNA]</scope>
    <source>
        <strain evidence="12 13">DSM 27471</strain>
    </source>
</reference>
<keyword evidence="7 12" id="KW-0378">Hydrolase</keyword>
<comment type="similarity">
    <text evidence="3">Belongs to the peptidase C25 family.</text>
</comment>
<dbReference type="InterPro" id="IPR017853">
    <property type="entry name" value="GH"/>
</dbReference>
<keyword evidence="6 10" id="KW-0732">Signal</keyword>
<dbReference type="InterPro" id="IPR013783">
    <property type="entry name" value="Ig-like_fold"/>
</dbReference>
<dbReference type="Pfam" id="PF14310">
    <property type="entry name" value="Fn3-like"/>
    <property type="match status" value="1"/>
</dbReference>
<dbReference type="FunFam" id="2.60.40.10:FF:000495">
    <property type="entry name" value="Periplasmic beta-glucosidase"/>
    <property type="match status" value="1"/>
</dbReference>
<evidence type="ECO:0000256" key="6">
    <source>
        <dbReference type="ARBA" id="ARBA00022729"/>
    </source>
</evidence>